<dbReference type="PIRSF" id="PIRSF026166">
    <property type="entry name" value="UCP026166"/>
    <property type="match status" value="1"/>
</dbReference>
<evidence type="ECO:0000313" key="3">
    <source>
        <dbReference type="Proteomes" id="UP000249610"/>
    </source>
</evidence>
<proteinExistence type="predicted"/>
<gene>
    <name evidence="2" type="ORF">LV83_02515</name>
</gene>
<evidence type="ECO:0000256" key="1">
    <source>
        <dbReference type="SAM" id="Phobius"/>
    </source>
</evidence>
<comment type="caution">
    <text evidence="2">The sequence shown here is derived from an EMBL/GenBank/DDBJ whole genome shotgun (WGS) entry which is preliminary data.</text>
</comment>
<evidence type="ECO:0000313" key="2">
    <source>
        <dbReference type="EMBL" id="RAI89473.1"/>
    </source>
</evidence>
<dbReference type="Gene3D" id="1.20.1530.20">
    <property type="match status" value="1"/>
</dbReference>
<keyword evidence="1" id="KW-1133">Transmembrane helix</keyword>
<feature type="transmembrane region" description="Helical" evidence="1">
    <location>
        <begin position="137"/>
        <end position="156"/>
    </location>
</feature>
<dbReference type="OrthoDB" id="9792271at2"/>
<dbReference type="GO" id="GO:0005886">
    <property type="term" value="C:plasma membrane"/>
    <property type="evidence" value="ECO:0007669"/>
    <property type="project" value="TreeGrafter"/>
</dbReference>
<dbReference type="InterPro" id="IPR016833">
    <property type="entry name" value="Put_Na-Bile_cotransptr"/>
</dbReference>
<reference evidence="2 3" key="1">
    <citation type="submission" date="2018-06" db="EMBL/GenBank/DDBJ databases">
        <title>Genomic Encyclopedia of Archaeal and Bacterial Type Strains, Phase II (KMG-II): from individual species to whole genera.</title>
        <authorList>
            <person name="Goeker M."/>
        </authorList>
    </citation>
    <scope>NUCLEOTIDE SEQUENCE [LARGE SCALE GENOMIC DNA]</scope>
    <source>
        <strain evidence="2 3">DSM 23446</strain>
    </source>
</reference>
<keyword evidence="1" id="KW-0472">Membrane</keyword>
<feature type="transmembrane region" description="Helical" evidence="1">
    <location>
        <begin position="12"/>
        <end position="34"/>
    </location>
</feature>
<dbReference type="RefSeq" id="WP_111611842.1">
    <property type="nucleotide sequence ID" value="NZ_QLLK01000006.1"/>
</dbReference>
<protein>
    <submittedName>
        <fullName evidence="2">Sodium/bile acid cotransporter 7</fullName>
    </submittedName>
</protein>
<accession>A0A327PCN6</accession>
<dbReference type="PANTHER" id="PTHR18640:SF5">
    <property type="entry name" value="SODIUM_BILE ACID COTRANSPORTER 7"/>
    <property type="match status" value="1"/>
</dbReference>
<feature type="transmembrane region" description="Helical" evidence="1">
    <location>
        <begin position="108"/>
        <end position="130"/>
    </location>
</feature>
<feature type="transmembrane region" description="Helical" evidence="1">
    <location>
        <begin position="176"/>
        <end position="195"/>
    </location>
</feature>
<dbReference type="Proteomes" id="UP000249610">
    <property type="component" value="Unassembled WGS sequence"/>
</dbReference>
<dbReference type="AlphaFoldDB" id="A0A327PCN6"/>
<keyword evidence="3" id="KW-1185">Reference proteome</keyword>
<dbReference type="Pfam" id="PF13593">
    <property type="entry name" value="SBF_like"/>
    <property type="match status" value="1"/>
</dbReference>
<feature type="transmembrane region" description="Helical" evidence="1">
    <location>
        <begin position="76"/>
        <end position="96"/>
    </location>
</feature>
<feature type="transmembrane region" description="Helical" evidence="1">
    <location>
        <begin position="46"/>
        <end position="64"/>
    </location>
</feature>
<sequence>MIGKLANILSKVGINGFLFGLLAAIFFAWLFPFAGSNQSPVPWKPIINVGIGLVFFFYGVKLNPSELKSGLSNWKLHVLIQAATFLLFPLLVLLLSSSMTWIDKDFKIGITYLSVLPSTVSASVVMVSIAGGNIPGAIFNASISSLLGIIITPAWMGVLAGSADIQMEYLPTLLELSVKVLLPVVLGVVSHSWLYPKISKHIRHLKYVDQTVIMIIVFTTFSQSFSQQVFSPYKISLLLEVGATMLALFFLVWFLIYLLCRILGFSWQDKVTALFCGSKKSLVQGVVIGKVIFPDPALFGIVLLPVMLYHIQQLIAGSIIASRMAKKAE</sequence>
<dbReference type="InterPro" id="IPR038770">
    <property type="entry name" value="Na+/solute_symporter_sf"/>
</dbReference>
<organism evidence="2 3">
    <name type="scientific">Algoriphagus yeomjeoni</name>
    <dbReference type="NCBI Taxonomy" id="291403"/>
    <lineage>
        <taxon>Bacteria</taxon>
        <taxon>Pseudomonadati</taxon>
        <taxon>Bacteroidota</taxon>
        <taxon>Cytophagia</taxon>
        <taxon>Cytophagales</taxon>
        <taxon>Cyclobacteriaceae</taxon>
        <taxon>Algoriphagus</taxon>
    </lineage>
</organism>
<dbReference type="EMBL" id="QLLK01000006">
    <property type="protein sequence ID" value="RAI89473.1"/>
    <property type="molecule type" value="Genomic_DNA"/>
</dbReference>
<keyword evidence="1" id="KW-0812">Transmembrane</keyword>
<feature type="transmembrane region" description="Helical" evidence="1">
    <location>
        <begin position="237"/>
        <end position="259"/>
    </location>
</feature>
<feature type="transmembrane region" description="Helical" evidence="1">
    <location>
        <begin position="299"/>
        <end position="321"/>
    </location>
</feature>
<name>A0A327PCN6_9BACT</name>
<dbReference type="PANTHER" id="PTHR18640">
    <property type="entry name" value="SOLUTE CARRIER FAMILY 10 MEMBER 7"/>
    <property type="match status" value="1"/>
</dbReference>